<dbReference type="eggNOG" id="ENOG503328Q">
    <property type="taxonomic scope" value="Bacteria"/>
</dbReference>
<evidence type="ECO:0000313" key="4">
    <source>
        <dbReference type="Proteomes" id="UP000007471"/>
    </source>
</evidence>
<proteinExistence type="predicted"/>
<accession>E8T7W6</accession>
<feature type="domain" description="DUF6161" evidence="2">
    <location>
        <begin position="211"/>
        <end position="380"/>
    </location>
</feature>
<keyword evidence="1" id="KW-0812">Transmembrane</keyword>
<reference evidence="4" key="1">
    <citation type="submission" date="2011-01" db="EMBL/GenBank/DDBJ databases">
        <title>Complete sequence of chromosome of Mesorhizobium ciceri bv. biserrulae WSM1271.</title>
        <authorList>
            <person name="Lucas S."/>
            <person name="Copeland A."/>
            <person name="Lapidus A."/>
            <person name="Cheng J.-F."/>
            <person name="Goodwin L."/>
            <person name="Pitluck S."/>
            <person name="Teshima H."/>
            <person name="Detter J.C."/>
            <person name="Han C."/>
            <person name="Tapia R."/>
            <person name="Land M."/>
            <person name="Hauser L."/>
            <person name="Kyrpides N."/>
            <person name="Ivanova N."/>
            <person name="Nandasena K."/>
            <person name="Reeve W.G."/>
            <person name="Howieson J.G."/>
            <person name="O'Hara G."/>
            <person name="Tiwari R.P."/>
            <person name="Woyke T."/>
        </authorList>
    </citation>
    <scope>NUCLEOTIDE SEQUENCE [LARGE SCALE GENOMIC DNA]</scope>
    <source>
        <strain evidence="4">HAMBI 2942 / LMG 23838 / WSM1271</strain>
    </source>
</reference>
<dbReference type="AlphaFoldDB" id="E8T7W6"/>
<protein>
    <recommendedName>
        <fullName evidence="2">DUF6161 domain-containing protein</fullName>
    </recommendedName>
</protein>
<feature type="transmembrane region" description="Helical" evidence="1">
    <location>
        <begin position="264"/>
        <end position="285"/>
    </location>
</feature>
<dbReference type="Pfam" id="PF19658">
    <property type="entry name" value="DUF6161"/>
    <property type="match status" value="1"/>
</dbReference>
<dbReference type="HOGENOM" id="CLU_684773_0_0_5"/>
<dbReference type="InterPro" id="IPR046159">
    <property type="entry name" value="DUF6161"/>
</dbReference>
<evidence type="ECO:0000259" key="2">
    <source>
        <dbReference type="Pfam" id="PF19658"/>
    </source>
</evidence>
<dbReference type="PATRIC" id="fig|765698.3.peg.4345"/>
<sequence>MPIKFTDGGYPARFNVPNQRWSRTFRTQEELHKFLTSEITHWGEQNQPRHFPLPGGPAGLQFLDPLTTRIFQDALNTGPQLEEALKIVEERGAILSEGLHGRLLSKLKAEKPNLYPGAVASIAVNLGPSNAWPDQGGRQPFPWALWLSGLGAVMELKPSTVTKAEADQLTSIVGDALAHRDEAEEIKRGFEIWREKTQTDTGADIDKFRKSSSDAVKYAQAQLAQALADSNDRILELEDKVRNRLILEAPTTYWSNKANDHVKIALGFGALFLLGLGGGTYWLTHYGVDLVANAHQRIVGTGQDAGLLALVPLAFVTLPTLAFAWLLRHVSRVIVQNLALGADARIRGTIAATYSALTADQAATPAELAIVFNALFRPVDGSTHSEIAPPNLSDLLEMAGRK</sequence>
<keyword evidence="1" id="KW-1133">Transmembrane helix</keyword>
<dbReference type="Proteomes" id="UP000007471">
    <property type="component" value="Chromosome"/>
</dbReference>
<keyword evidence="1" id="KW-0472">Membrane</keyword>
<feature type="transmembrane region" description="Helical" evidence="1">
    <location>
        <begin position="305"/>
        <end position="327"/>
    </location>
</feature>
<dbReference type="OrthoDB" id="8365671at2"/>
<organism evidence="3 4">
    <name type="scientific">Mesorhizobium ciceri biovar biserrulae (strain HAMBI 2942 / LMG 23838 / WSM1271)</name>
    <dbReference type="NCBI Taxonomy" id="765698"/>
    <lineage>
        <taxon>Bacteria</taxon>
        <taxon>Pseudomonadati</taxon>
        <taxon>Pseudomonadota</taxon>
        <taxon>Alphaproteobacteria</taxon>
        <taxon>Hyphomicrobiales</taxon>
        <taxon>Phyllobacteriaceae</taxon>
        <taxon>Mesorhizobium</taxon>
    </lineage>
</organism>
<evidence type="ECO:0000256" key="1">
    <source>
        <dbReference type="SAM" id="Phobius"/>
    </source>
</evidence>
<evidence type="ECO:0000313" key="3">
    <source>
        <dbReference type="EMBL" id="ADV12967.1"/>
    </source>
</evidence>
<dbReference type="RefSeq" id="WP_013531633.1">
    <property type="nucleotide sequence ID" value="NC_014923.1"/>
</dbReference>
<dbReference type="KEGG" id="mci:Mesci_3850"/>
<dbReference type="EMBL" id="CP002447">
    <property type="protein sequence ID" value="ADV12967.1"/>
    <property type="molecule type" value="Genomic_DNA"/>
</dbReference>
<name>E8T7W6_MESCW</name>
<gene>
    <name evidence="3" type="ordered locus">Mesci_3850</name>
</gene>